<proteinExistence type="predicted"/>
<feature type="chain" id="PRO_5046570943" evidence="1">
    <location>
        <begin position="25"/>
        <end position="216"/>
    </location>
</feature>
<evidence type="ECO:0000313" key="3">
    <source>
        <dbReference type="Proteomes" id="UP001501565"/>
    </source>
</evidence>
<keyword evidence="3" id="KW-1185">Reference proteome</keyword>
<dbReference type="RefSeq" id="WP_344797755.1">
    <property type="nucleotide sequence ID" value="NZ_BAABBN010000006.1"/>
</dbReference>
<organism evidence="2 3">
    <name type="scientific">Litoribacillus peritrichatus</name>
    <dbReference type="NCBI Taxonomy" id="718191"/>
    <lineage>
        <taxon>Bacteria</taxon>
        <taxon>Pseudomonadati</taxon>
        <taxon>Pseudomonadota</taxon>
        <taxon>Gammaproteobacteria</taxon>
        <taxon>Oceanospirillales</taxon>
        <taxon>Oceanospirillaceae</taxon>
        <taxon>Litoribacillus</taxon>
    </lineage>
</organism>
<evidence type="ECO:0000256" key="1">
    <source>
        <dbReference type="SAM" id="SignalP"/>
    </source>
</evidence>
<gene>
    <name evidence="2" type="ORF">GCM10022277_18110</name>
</gene>
<protein>
    <submittedName>
        <fullName evidence="2">Uncharacterized protein</fullName>
    </submittedName>
</protein>
<sequence length="216" mass="22997">MKITIKSIVSVFIIVGLHSMSARAELAPIDDEELSNSVGQGGLYLSGEFSLNEEGGPIQDATYGDCTDGKNCGARFSYRLGGNEGNGWYVIDDWKGGASFEGLTIRTRKIDGNQRDVTGQLVDNDGNPVTEANAIALGANDGFGGDGASFNKEVLEIGLPSTVKFDKYQYTLGFASHASPTGVPADTYKQTNIYGVYINGQVNMTGNMLIFPTADK</sequence>
<accession>A0ABP7MJN9</accession>
<reference evidence="3" key="1">
    <citation type="journal article" date="2019" name="Int. J. Syst. Evol. Microbiol.">
        <title>The Global Catalogue of Microorganisms (GCM) 10K type strain sequencing project: providing services to taxonomists for standard genome sequencing and annotation.</title>
        <authorList>
            <consortium name="The Broad Institute Genomics Platform"/>
            <consortium name="The Broad Institute Genome Sequencing Center for Infectious Disease"/>
            <person name="Wu L."/>
            <person name="Ma J."/>
        </authorList>
    </citation>
    <scope>NUCLEOTIDE SEQUENCE [LARGE SCALE GENOMIC DNA]</scope>
    <source>
        <strain evidence="3">JCM 17551</strain>
    </source>
</reference>
<evidence type="ECO:0000313" key="2">
    <source>
        <dbReference type="EMBL" id="GAA3922585.1"/>
    </source>
</evidence>
<keyword evidence="1" id="KW-0732">Signal</keyword>
<dbReference type="Proteomes" id="UP001501565">
    <property type="component" value="Unassembled WGS sequence"/>
</dbReference>
<feature type="signal peptide" evidence="1">
    <location>
        <begin position="1"/>
        <end position="24"/>
    </location>
</feature>
<comment type="caution">
    <text evidence="2">The sequence shown here is derived from an EMBL/GenBank/DDBJ whole genome shotgun (WGS) entry which is preliminary data.</text>
</comment>
<dbReference type="EMBL" id="BAABBN010000006">
    <property type="protein sequence ID" value="GAA3922585.1"/>
    <property type="molecule type" value="Genomic_DNA"/>
</dbReference>
<name>A0ABP7MJN9_9GAMM</name>